<dbReference type="OrthoDB" id="5823246at2759"/>
<dbReference type="InterPro" id="IPR036400">
    <property type="entry name" value="Cyt_B5-like_heme/steroid_sf"/>
</dbReference>
<evidence type="ECO:0000259" key="1">
    <source>
        <dbReference type="Pfam" id="PF00173"/>
    </source>
</evidence>
<protein>
    <submittedName>
        <fullName evidence="4">Cytochrome b5 heme-binding domain-containing protein</fullName>
    </submittedName>
</protein>
<name>A0A3P8GJH1_HELPZ</name>
<dbReference type="Gene3D" id="3.10.120.10">
    <property type="entry name" value="Cytochrome b5-like heme/steroid binding domain"/>
    <property type="match status" value="1"/>
</dbReference>
<reference evidence="2 3" key="1">
    <citation type="submission" date="2018-11" db="EMBL/GenBank/DDBJ databases">
        <authorList>
            <consortium name="Pathogen Informatics"/>
        </authorList>
    </citation>
    <scope>NUCLEOTIDE SEQUENCE [LARGE SCALE GENOMIC DNA]</scope>
</reference>
<reference evidence="4" key="2">
    <citation type="submission" date="2019-09" db="UniProtKB">
        <authorList>
            <consortium name="WormBaseParasite"/>
        </authorList>
    </citation>
    <scope>IDENTIFICATION</scope>
</reference>
<gene>
    <name evidence="2" type="ORF">HPBE_LOCUS22193</name>
</gene>
<accession>A0A3P8GJH1</accession>
<dbReference type="Pfam" id="PF00173">
    <property type="entry name" value="Cyt-b5"/>
    <property type="match status" value="1"/>
</dbReference>
<dbReference type="SUPFAM" id="SSF55856">
    <property type="entry name" value="Cytochrome b5-like heme/steroid binding domain"/>
    <property type="match status" value="1"/>
</dbReference>
<dbReference type="InterPro" id="IPR001199">
    <property type="entry name" value="Cyt_B5-like_heme/steroid-bd"/>
</dbReference>
<feature type="domain" description="Cytochrome b5 heme-binding" evidence="1">
    <location>
        <begin position="9"/>
        <end position="58"/>
    </location>
</feature>
<sequence length="91" mass="10582">MVVRSFDDRPFYLKIDGKWVYVDEAVLRNHPGGSAITTYRNKDASTVFHTFHAESKEAYRWLQQLKKECPTQDPKIVEEKVCTTSGLRFLS</sequence>
<dbReference type="EMBL" id="UZAH01033743">
    <property type="protein sequence ID" value="VDP30976.1"/>
    <property type="molecule type" value="Genomic_DNA"/>
</dbReference>
<evidence type="ECO:0000313" key="4">
    <source>
        <dbReference type="WBParaSite" id="HPBE_0002219401-mRNA-1"/>
    </source>
</evidence>
<organism evidence="2">
    <name type="scientific">Heligmosomoides polygyrus</name>
    <name type="common">Parasitic roundworm</name>
    <dbReference type="NCBI Taxonomy" id="6339"/>
    <lineage>
        <taxon>Eukaryota</taxon>
        <taxon>Metazoa</taxon>
        <taxon>Ecdysozoa</taxon>
        <taxon>Nematoda</taxon>
        <taxon>Chromadorea</taxon>
        <taxon>Rhabditida</taxon>
        <taxon>Rhabditina</taxon>
        <taxon>Rhabditomorpha</taxon>
        <taxon>Strongyloidea</taxon>
        <taxon>Heligmosomidae</taxon>
        <taxon>Heligmosomoides</taxon>
    </lineage>
</organism>
<evidence type="ECO:0000313" key="2">
    <source>
        <dbReference type="EMBL" id="VDP30976.1"/>
    </source>
</evidence>
<dbReference type="Proteomes" id="UP000050761">
    <property type="component" value="Unassembled WGS sequence"/>
</dbReference>
<dbReference type="WBParaSite" id="HPBE_0002219401-mRNA-1">
    <property type="protein sequence ID" value="HPBE_0002219401-mRNA-1"/>
    <property type="gene ID" value="HPBE_0002219401"/>
</dbReference>
<dbReference type="AlphaFoldDB" id="A0A3P8GJH1"/>
<proteinExistence type="predicted"/>
<keyword evidence="3" id="KW-1185">Reference proteome</keyword>
<evidence type="ECO:0000313" key="3">
    <source>
        <dbReference type="Proteomes" id="UP000050761"/>
    </source>
</evidence>